<gene>
    <name evidence="2" type="ORF">SAMN05421813_1015</name>
</gene>
<dbReference type="STRING" id="990371.SAMN05421813_1015"/>
<dbReference type="EMBL" id="FNHH01000001">
    <property type="protein sequence ID" value="SDL63221.1"/>
    <property type="molecule type" value="Genomic_DNA"/>
</dbReference>
<feature type="domain" description="AB hydrolase-1" evidence="1">
    <location>
        <begin position="69"/>
        <end position="291"/>
    </location>
</feature>
<accession>A0A1G9LN02</accession>
<sequence>MQAHRFFMQTYSTCYFKDPVPDHQFIKQWVSKLEELNNRQYERNNVPNHLGNTVVWSLNSDRTTLPFLFIFPGFRTSSLFWDLDNGLQLIEDRYRIYLVETNGQPTLSDGNTPDIKTLDYGHWAAEVITHFTPDRVNVAGSSFGGLVCLKLAIAAPDKVDQIFLLNPGCFQAFSLSLKNLFYNLLPIVQPSVKNVKRFLDKAVFYPPAHYLPEERMQMIIDYEVFALTRHVDKAQKPYAMKKEELQRVEAAVHLIVGERDLLFPYLLTIKAAEQGLKNLKRVNVLPDTGHGIETLREALLKI</sequence>
<dbReference type="InterPro" id="IPR029058">
    <property type="entry name" value="AB_hydrolase_fold"/>
</dbReference>
<organism evidence="2 3">
    <name type="scientific">Daejeonella rubra</name>
    <dbReference type="NCBI Taxonomy" id="990371"/>
    <lineage>
        <taxon>Bacteria</taxon>
        <taxon>Pseudomonadati</taxon>
        <taxon>Bacteroidota</taxon>
        <taxon>Sphingobacteriia</taxon>
        <taxon>Sphingobacteriales</taxon>
        <taxon>Sphingobacteriaceae</taxon>
        <taxon>Daejeonella</taxon>
    </lineage>
</organism>
<dbReference type="AlphaFoldDB" id="A0A1G9LN02"/>
<reference evidence="3" key="1">
    <citation type="submission" date="2016-10" db="EMBL/GenBank/DDBJ databases">
        <authorList>
            <person name="Varghese N."/>
            <person name="Submissions S."/>
        </authorList>
    </citation>
    <scope>NUCLEOTIDE SEQUENCE [LARGE SCALE GENOMIC DNA]</scope>
    <source>
        <strain evidence="3">DSM 24536</strain>
    </source>
</reference>
<evidence type="ECO:0000313" key="3">
    <source>
        <dbReference type="Proteomes" id="UP000199226"/>
    </source>
</evidence>
<dbReference type="Proteomes" id="UP000199226">
    <property type="component" value="Unassembled WGS sequence"/>
</dbReference>
<dbReference type="Gene3D" id="3.40.50.1820">
    <property type="entry name" value="alpha/beta hydrolase"/>
    <property type="match status" value="1"/>
</dbReference>
<proteinExistence type="predicted"/>
<name>A0A1G9LN02_9SPHI</name>
<evidence type="ECO:0000259" key="1">
    <source>
        <dbReference type="Pfam" id="PF12697"/>
    </source>
</evidence>
<evidence type="ECO:0000313" key="2">
    <source>
        <dbReference type="EMBL" id="SDL63221.1"/>
    </source>
</evidence>
<keyword evidence="3" id="KW-1185">Reference proteome</keyword>
<dbReference type="SUPFAM" id="SSF53474">
    <property type="entry name" value="alpha/beta-Hydrolases"/>
    <property type="match status" value="1"/>
</dbReference>
<dbReference type="InterPro" id="IPR000073">
    <property type="entry name" value="AB_hydrolase_1"/>
</dbReference>
<dbReference type="Pfam" id="PF12697">
    <property type="entry name" value="Abhydrolase_6"/>
    <property type="match status" value="1"/>
</dbReference>
<protein>
    <submittedName>
        <fullName evidence="2">Pimeloyl-ACP methyl ester carboxylesterase</fullName>
    </submittedName>
</protein>